<dbReference type="AlphaFoldDB" id="A0A913ZES6"/>
<organism evidence="1 2">
    <name type="scientific">Patiria miniata</name>
    <name type="common">Bat star</name>
    <name type="synonym">Asterina miniata</name>
    <dbReference type="NCBI Taxonomy" id="46514"/>
    <lineage>
        <taxon>Eukaryota</taxon>
        <taxon>Metazoa</taxon>
        <taxon>Echinodermata</taxon>
        <taxon>Eleutherozoa</taxon>
        <taxon>Asterozoa</taxon>
        <taxon>Asteroidea</taxon>
        <taxon>Valvatacea</taxon>
        <taxon>Valvatida</taxon>
        <taxon>Asterinidae</taxon>
        <taxon>Patiria</taxon>
    </lineage>
</organism>
<dbReference type="OMA" id="ESKCTIM"/>
<protein>
    <submittedName>
        <fullName evidence="1">Uncharacterized protein</fullName>
    </submittedName>
</protein>
<evidence type="ECO:0000313" key="1">
    <source>
        <dbReference type="EnsemblMetazoa" id="XP_038049460.1"/>
    </source>
</evidence>
<dbReference type="RefSeq" id="XP_038049460.1">
    <property type="nucleotide sequence ID" value="XM_038193532.1"/>
</dbReference>
<dbReference type="Proteomes" id="UP000887568">
    <property type="component" value="Unplaced"/>
</dbReference>
<reference evidence="1" key="1">
    <citation type="submission" date="2022-11" db="UniProtKB">
        <authorList>
            <consortium name="EnsemblMetazoa"/>
        </authorList>
    </citation>
    <scope>IDENTIFICATION</scope>
</reference>
<dbReference type="GeneID" id="119723050"/>
<name>A0A913ZES6_PATMI</name>
<accession>A0A913ZES6</accession>
<sequence>MQHHMAALSNASWEDDDIDNRLRGEAAEQKAQFLLLVRKLHTHYQEQLHATLVCTSKFDKAVRYFIKALRRIRPEQVQCFSSLRMLEDCISSWTFDETIDLPAIDLRSLLKTFLNNLHNFRLLRQHVKMNVYHTLRQLPEEMENQRQRRTREDLEVILTTWSNLTNRDTDLTKLDHPSVDALPEEYFEGPEERQFYRGLLSIIPKLTDLVNRTDFLLLKYQMGNS</sequence>
<keyword evidence="2" id="KW-1185">Reference proteome</keyword>
<evidence type="ECO:0000313" key="2">
    <source>
        <dbReference type="Proteomes" id="UP000887568"/>
    </source>
</evidence>
<proteinExistence type="predicted"/>
<dbReference type="OrthoDB" id="10058456at2759"/>
<dbReference type="EnsemblMetazoa" id="XM_038193532.1">
    <property type="protein sequence ID" value="XP_038049460.1"/>
    <property type="gene ID" value="LOC119723050"/>
</dbReference>